<dbReference type="AlphaFoldDB" id="A0A1I3XWJ0"/>
<dbReference type="Gene3D" id="1.10.3210.10">
    <property type="entry name" value="Hypothetical protein af1432"/>
    <property type="match status" value="1"/>
</dbReference>
<dbReference type="SUPFAM" id="SSF109604">
    <property type="entry name" value="HD-domain/PDEase-like"/>
    <property type="match status" value="1"/>
</dbReference>
<sequence length="178" mass="20783">MDLSEKENLDKDVVVIGALLHDISYAIEFESKEDWENHGRNSAKISEDFLNELNLTENQKEEILLGIASHVDGNPGMDRGELSINALTISDSDNLDRFDIYRTFESLSYHKFYDKTVKEQINYLKERLESREKLLGVEEEFATVTAKAMWRKRIEKQMQTYEDLLTQLEGGYYFLQDN</sequence>
<feature type="domain" description="HD" evidence="1">
    <location>
        <begin position="3"/>
        <end position="97"/>
    </location>
</feature>
<evidence type="ECO:0000313" key="3">
    <source>
        <dbReference type="Proteomes" id="UP000199589"/>
    </source>
</evidence>
<dbReference type="InterPro" id="IPR003607">
    <property type="entry name" value="HD/PDEase_dom"/>
</dbReference>
<organism evidence="2 3">
    <name type="scientific">Marinilactibacillus piezotolerans</name>
    <dbReference type="NCBI Taxonomy" id="258723"/>
    <lineage>
        <taxon>Bacteria</taxon>
        <taxon>Bacillati</taxon>
        <taxon>Bacillota</taxon>
        <taxon>Bacilli</taxon>
        <taxon>Lactobacillales</taxon>
        <taxon>Carnobacteriaceae</taxon>
        <taxon>Marinilactibacillus</taxon>
    </lineage>
</organism>
<dbReference type="EMBL" id="FOSJ01000017">
    <property type="protein sequence ID" value="SFK23938.1"/>
    <property type="molecule type" value="Genomic_DNA"/>
</dbReference>
<evidence type="ECO:0000259" key="1">
    <source>
        <dbReference type="Pfam" id="PF01966"/>
    </source>
</evidence>
<dbReference type="Pfam" id="PF01966">
    <property type="entry name" value="HD"/>
    <property type="match status" value="1"/>
</dbReference>
<dbReference type="Proteomes" id="UP000199589">
    <property type="component" value="Unassembled WGS sequence"/>
</dbReference>
<evidence type="ECO:0000313" key="2">
    <source>
        <dbReference type="EMBL" id="SFK23938.1"/>
    </source>
</evidence>
<protein>
    <recommendedName>
        <fullName evidence="1">HD domain-containing protein</fullName>
    </recommendedName>
</protein>
<name>A0A1I3XWJ0_9LACT</name>
<accession>A0A1I3XWJ0</accession>
<proteinExistence type="predicted"/>
<gene>
    <name evidence="2" type="ORF">SAMN04488569_101741</name>
</gene>
<dbReference type="InterPro" id="IPR006674">
    <property type="entry name" value="HD_domain"/>
</dbReference>
<dbReference type="OrthoDB" id="8478129at2"/>
<keyword evidence="3" id="KW-1185">Reference proteome</keyword>
<dbReference type="CDD" id="cd00077">
    <property type="entry name" value="HDc"/>
    <property type="match status" value="1"/>
</dbReference>
<reference evidence="3" key="1">
    <citation type="submission" date="2016-10" db="EMBL/GenBank/DDBJ databases">
        <authorList>
            <person name="Varghese N."/>
            <person name="Submissions S."/>
        </authorList>
    </citation>
    <scope>NUCLEOTIDE SEQUENCE [LARGE SCALE GENOMIC DNA]</scope>
    <source>
        <strain evidence="3">DSM 16108</strain>
    </source>
</reference>